<dbReference type="InterPro" id="IPR013196">
    <property type="entry name" value="HTH_11"/>
</dbReference>
<dbReference type="PANTHER" id="PTHR34580:SF1">
    <property type="entry name" value="PROTEIN PAFC"/>
    <property type="match status" value="1"/>
</dbReference>
<dbReference type="InterPro" id="IPR026881">
    <property type="entry name" value="WYL_dom"/>
</dbReference>
<dbReference type="SUPFAM" id="SSF46785">
    <property type="entry name" value="Winged helix' DNA-binding domain"/>
    <property type="match status" value="1"/>
</dbReference>
<dbReference type="Pfam" id="PF13280">
    <property type="entry name" value="WYL"/>
    <property type="match status" value="1"/>
</dbReference>
<dbReference type="InterPro" id="IPR051534">
    <property type="entry name" value="CBASS_pafABC_assoc_protein"/>
</dbReference>
<dbReference type="Proteomes" id="UP000002027">
    <property type="component" value="Chromosome 1"/>
</dbReference>
<dbReference type="Pfam" id="PF25583">
    <property type="entry name" value="WCX"/>
    <property type="match status" value="1"/>
</dbReference>
<dbReference type="PIRSF" id="PIRSF016838">
    <property type="entry name" value="PafC"/>
    <property type="match status" value="1"/>
</dbReference>
<evidence type="ECO:0000256" key="1">
    <source>
        <dbReference type="ARBA" id="ARBA00023015"/>
    </source>
</evidence>
<dbReference type="InParanoid" id="D1C7G1"/>
<accession>D1C7G1</accession>
<dbReference type="OrthoDB" id="9815009at2"/>
<dbReference type="InterPro" id="IPR028349">
    <property type="entry name" value="PafC-like"/>
</dbReference>
<sequence length="323" mass="35977">MRADRLLSILLLLQVHWRMTARELAERLEVSPRTIQRDMEALSMAGVPVYAERGARGGWVLPDDYRTDLSGLTGLEIEALFLTKPARPLADLGYREAAEGALLKLLAALPTMRRREAERARQRLLVDTSGWRQGEDPAPCLPALQDAVWRDRRARIVYRRNDGTTVERVVDPLGLVAKGSLWYLVAAVDGNPRTYRVARVQDVEVTDEPCQRPEGFDLAAYWAESTARFVRELPRYPFTLRAAPEALRRLGASAGYVRAERIDPPGADGWSTVHLVADVEEVALGYVLGFGDTVEVLDPPALRQRVLTTARSVVAFYEGCGGE</sequence>
<dbReference type="PROSITE" id="PS52050">
    <property type="entry name" value="WYL"/>
    <property type="match status" value="1"/>
</dbReference>
<dbReference type="InterPro" id="IPR057727">
    <property type="entry name" value="WCX_dom"/>
</dbReference>
<dbReference type="KEGG" id="sti:Sthe_2390"/>
<gene>
    <name evidence="4" type="ordered locus">Sthe_2390</name>
</gene>
<dbReference type="AlphaFoldDB" id="D1C7G1"/>
<dbReference type="Pfam" id="PF08279">
    <property type="entry name" value="HTH_11"/>
    <property type="match status" value="1"/>
</dbReference>
<proteinExistence type="predicted"/>
<reference evidence="4" key="1">
    <citation type="journal article" date="2010" name="Stand. Genomic Sci.">
        <title>Complete genome sequence of Desulfohalobium retbaense type strain (HR(100)).</title>
        <authorList>
            <person name="Spring S."/>
            <person name="Nolan M."/>
            <person name="Lapidus A."/>
            <person name="Glavina Del Rio T."/>
            <person name="Copeland A."/>
            <person name="Tice H."/>
            <person name="Cheng J.F."/>
            <person name="Lucas S."/>
            <person name="Land M."/>
            <person name="Chen F."/>
            <person name="Bruce D."/>
            <person name="Goodwin L."/>
            <person name="Pitluck S."/>
            <person name="Ivanova N."/>
            <person name="Mavromatis K."/>
            <person name="Mikhailova N."/>
            <person name="Pati A."/>
            <person name="Chen A."/>
            <person name="Palaniappan K."/>
            <person name="Hauser L."/>
            <person name="Chang Y.J."/>
            <person name="Jeffries C.D."/>
            <person name="Munk C."/>
            <person name="Kiss H."/>
            <person name="Chain P."/>
            <person name="Han C."/>
            <person name="Brettin T."/>
            <person name="Detter J.C."/>
            <person name="Schuler E."/>
            <person name="Goker M."/>
            <person name="Rohde M."/>
            <person name="Bristow J."/>
            <person name="Eisen J.A."/>
            <person name="Markowitz V."/>
            <person name="Hugenholtz P."/>
            <person name="Kyrpides N.C."/>
            <person name="Klenk H.P."/>
        </authorList>
    </citation>
    <scope>NUCLEOTIDE SEQUENCE [LARGE SCALE GENOMIC DNA]</scope>
    <source>
        <strain evidence="4">DSM 20745</strain>
    </source>
</reference>
<keyword evidence="5" id="KW-1185">Reference proteome</keyword>
<keyword evidence="2" id="KW-0804">Transcription</keyword>
<dbReference type="STRING" id="479434.Sthe_2390"/>
<keyword evidence="1" id="KW-0805">Transcription regulation</keyword>
<dbReference type="InterPro" id="IPR036390">
    <property type="entry name" value="WH_DNA-bd_sf"/>
</dbReference>
<evidence type="ECO:0000259" key="3">
    <source>
        <dbReference type="PROSITE" id="PS51000"/>
    </source>
</evidence>
<dbReference type="GO" id="GO:0003700">
    <property type="term" value="F:DNA-binding transcription factor activity"/>
    <property type="evidence" value="ECO:0007669"/>
    <property type="project" value="InterPro"/>
</dbReference>
<organism evidence="4 5">
    <name type="scientific">Sphaerobacter thermophilus (strain ATCC 49802 / DSM 20745 / KCCM 41009 / NCIMB 13125 / S 6022)</name>
    <dbReference type="NCBI Taxonomy" id="479434"/>
    <lineage>
        <taxon>Bacteria</taxon>
        <taxon>Pseudomonadati</taxon>
        <taxon>Thermomicrobiota</taxon>
        <taxon>Thermomicrobia</taxon>
        <taxon>Sphaerobacterales</taxon>
        <taxon>Sphaerobacterineae</taxon>
        <taxon>Sphaerobacteraceae</taxon>
        <taxon>Sphaerobacter</taxon>
    </lineage>
</organism>
<dbReference type="InterPro" id="IPR036388">
    <property type="entry name" value="WH-like_DNA-bd_sf"/>
</dbReference>
<evidence type="ECO:0000313" key="4">
    <source>
        <dbReference type="EMBL" id="ACZ39807.1"/>
    </source>
</evidence>
<dbReference type="RefSeq" id="WP_012872848.1">
    <property type="nucleotide sequence ID" value="NC_013523.1"/>
</dbReference>
<dbReference type="PANTHER" id="PTHR34580">
    <property type="match status" value="1"/>
</dbReference>
<dbReference type="HOGENOM" id="CLU_041141_5_0_0"/>
<feature type="domain" description="HTH deoR-type" evidence="3">
    <location>
        <begin position="2"/>
        <end position="57"/>
    </location>
</feature>
<name>D1C7G1_SPHTD</name>
<dbReference type="eggNOG" id="COG2378">
    <property type="taxonomic scope" value="Bacteria"/>
</dbReference>
<dbReference type="EMBL" id="CP001823">
    <property type="protein sequence ID" value="ACZ39807.1"/>
    <property type="molecule type" value="Genomic_DNA"/>
</dbReference>
<dbReference type="PROSITE" id="PS51000">
    <property type="entry name" value="HTH_DEOR_2"/>
    <property type="match status" value="1"/>
</dbReference>
<protein>
    <submittedName>
        <fullName evidence="4">Helix-turn-helix type 11 domain protein</fullName>
    </submittedName>
</protein>
<dbReference type="Gene3D" id="1.10.10.10">
    <property type="entry name" value="Winged helix-like DNA-binding domain superfamily/Winged helix DNA-binding domain"/>
    <property type="match status" value="1"/>
</dbReference>
<evidence type="ECO:0000313" key="5">
    <source>
        <dbReference type="Proteomes" id="UP000002027"/>
    </source>
</evidence>
<evidence type="ECO:0000256" key="2">
    <source>
        <dbReference type="ARBA" id="ARBA00023163"/>
    </source>
</evidence>
<dbReference type="FunCoup" id="D1C7G1">
    <property type="interactions" value="149"/>
</dbReference>
<dbReference type="InterPro" id="IPR001034">
    <property type="entry name" value="DeoR_HTH"/>
</dbReference>